<feature type="compositionally biased region" description="Polar residues" evidence="1">
    <location>
        <begin position="98"/>
        <end position="118"/>
    </location>
</feature>
<keyword evidence="3" id="KW-1185">Reference proteome</keyword>
<name>A0A4D6NMM8_VIGUN</name>
<dbReference type="Proteomes" id="UP000501690">
    <property type="component" value="Linkage Group LG11"/>
</dbReference>
<dbReference type="EMBL" id="CP039355">
    <property type="protein sequence ID" value="QCE14598.1"/>
    <property type="molecule type" value="Genomic_DNA"/>
</dbReference>
<gene>
    <name evidence="2" type="ORF">DEO72_LG11g1601</name>
</gene>
<dbReference type="AlphaFoldDB" id="A0A4D6NMM8"/>
<evidence type="ECO:0000313" key="3">
    <source>
        <dbReference type="Proteomes" id="UP000501690"/>
    </source>
</evidence>
<feature type="compositionally biased region" description="Polar residues" evidence="1">
    <location>
        <begin position="61"/>
        <end position="90"/>
    </location>
</feature>
<feature type="region of interest" description="Disordered" evidence="1">
    <location>
        <begin position="46"/>
        <end position="120"/>
    </location>
</feature>
<evidence type="ECO:0000256" key="1">
    <source>
        <dbReference type="SAM" id="MobiDB-lite"/>
    </source>
</evidence>
<accession>A0A4D6NMM8</accession>
<reference evidence="2 3" key="1">
    <citation type="submission" date="2019-04" db="EMBL/GenBank/DDBJ databases">
        <title>An improved genome assembly and genetic linkage map for asparagus bean, Vigna unguiculata ssp. sesquipedialis.</title>
        <authorList>
            <person name="Xia Q."/>
            <person name="Zhang R."/>
            <person name="Dong Y."/>
        </authorList>
    </citation>
    <scope>NUCLEOTIDE SEQUENCE [LARGE SCALE GENOMIC DNA]</scope>
    <source>
        <tissue evidence="2">Leaf</tissue>
    </source>
</reference>
<protein>
    <submittedName>
        <fullName evidence="2">Uncharacterized protein</fullName>
    </submittedName>
</protein>
<sequence>MRHISINNTIIPKEFPSFDITSHGHHHVIQVLHLLFATSQDYQTRQSTTKEGNLSGPIRTGHNQHTYIDNTRQPEPQLKSSSCSSAIPSHNSKDAIPSHNSRNTTCFNPLSRATTQGTPAIPPLKLHQKACRSRIQFQQTNVAAAKSPGGGHVPLGAASFQTVWRLTRTAKRTTPQIHPRCRYRLAERSSPLGAQVLVTL</sequence>
<proteinExistence type="predicted"/>
<evidence type="ECO:0000313" key="2">
    <source>
        <dbReference type="EMBL" id="QCE14598.1"/>
    </source>
</evidence>
<organism evidence="2 3">
    <name type="scientific">Vigna unguiculata</name>
    <name type="common">Cowpea</name>
    <dbReference type="NCBI Taxonomy" id="3917"/>
    <lineage>
        <taxon>Eukaryota</taxon>
        <taxon>Viridiplantae</taxon>
        <taxon>Streptophyta</taxon>
        <taxon>Embryophyta</taxon>
        <taxon>Tracheophyta</taxon>
        <taxon>Spermatophyta</taxon>
        <taxon>Magnoliopsida</taxon>
        <taxon>eudicotyledons</taxon>
        <taxon>Gunneridae</taxon>
        <taxon>Pentapetalae</taxon>
        <taxon>rosids</taxon>
        <taxon>fabids</taxon>
        <taxon>Fabales</taxon>
        <taxon>Fabaceae</taxon>
        <taxon>Papilionoideae</taxon>
        <taxon>50 kb inversion clade</taxon>
        <taxon>NPAAA clade</taxon>
        <taxon>indigoferoid/millettioid clade</taxon>
        <taxon>Phaseoleae</taxon>
        <taxon>Vigna</taxon>
    </lineage>
</organism>